<feature type="transmembrane region" description="Helical" evidence="1">
    <location>
        <begin position="84"/>
        <end position="108"/>
    </location>
</feature>
<feature type="transmembrane region" description="Helical" evidence="1">
    <location>
        <begin position="128"/>
        <end position="148"/>
    </location>
</feature>
<dbReference type="GO" id="GO:0005789">
    <property type="term" value="C:endoplasmic reticulum membrane"/>
    <property type="evidence" value="ECO:0007669"/>
    <property type="project" value="TreeGrafter"/>
</dbReference>
<reference evidence="2" key="1">
    <citation type="journal article" date="2021" name="New Phytol.">
        <title>Evolutionary innovations through gain and loss of genes in the ectomycorrhizal Boletales.</title>
        <authorList>
            <person name="Wu G."/>
            <person name="Miyauchi S."/>
            <person name="Morin E."/>
            <person name="Kuo A."/>
            <person name="Drula E."/>
            <person name="Varga T."/>
            <person name="Kohler A."/>
            <person name="Feng B."/>
            <person name="Cao Y."/>
            <person name="Lipzen A."/>
            <person name="Daum C."/>
            <person name="Hundley H."/>
            <person name="Pangilinan J."/>
            <person name="Johnson J."/>
            <person name="Barry K."/>
            <person name="LaButti K."/>
            <person name="Ng V."/>
            <person name="Ahrendt S."/>
            <person name="Min B."/>
            <person name="Choi I.G."/>
            <person name="Park H."/>
            <person name="Plett J.M."/>
            <person name="Magnuson J."/>
            <person name="Spatafora J.W."/>
            <person name="Nagy L.G."/>
            <person name="Henrissat B."/>
            <person name="Grigoriev I.V."/>
            <person name="Yang Z.L."/>
            <person name="Xu J."/>
            <person name="Martin F.M."/>
        </authorList>
    </citation>
    <scope>NUCLEOTIDE SEQUENCE</scope>
    <source>
        <strain evidence="2">KKN 215</strain>
    </source>
</reference>
<evidence type="ECO:0000256" key="1">
    <source>
        <dbReference type="SAM" id="Phobius"/>
    </source>
</evidence>
<dbReference type="Proteomes" id="UP000813824">
    <property type="component" value="Unassembled WGS sequence"/>
</dbReference>
<keyword evidence="1" id="KW-0472">Membrane</keyword>
<feature type="transmembrane region" description="Helical" evidence="1">
    <location>
        <begin position="48"/>
        <end position="72"/>
    </location>
</feature>
<dbReference type="GO" id="GO:0051082">
    <property type="term" value="F:unfolded protein binding"/>
    <property type="evidence" value="ECO:0007669"/>
    <property type="project" value="TreeGrafter"/>
</dbReference>
<organism evidence="2 3">
    <name type="scientific">Cristinia sonorae</name>
    <dbReference type="NCBI Taxonomy" id="1940300"/>
    <lineage>
        <taxon>Eukaryota</taxon>
        <taxon>Fungi</taxon>
        <taxon>Dikarya</taxon>
        <taxon>Basidiomycota</taxon>
        <taxon>Agaricomycotina</taxon>
        <taxon>Agaricomycetes</taxon>
        <taxon>Agaricomycetidae</taxon>
        <taxon>Agaricales</taxon>
        <taxon>Pleurotineae</taxon>
        <taxon>Stephanosporaceae</taxon>
        <taxon>Cristinia</taxon>
    </lineage>
</organism>
<comment type="caution">
    <text evidence="2">The sequence shown here is derived from an EMBL/GenBank/DDBJ whole genome shotgun (WGS) entry which is preliminary data.</text>
</comment>
<keyword evidence="3" id="KW-1185">Reference proteome</keyword>
<proteinExistence type="predicted"/>
<dbReference type="OrthoDB" id="5229808at2759"/>
<evidence type="ECO:0000313" key="3">
    <source>
        <dbReference type="Proteomes" id="UP000813824"/>
    </source>
</evidence>
<protein>
    <submittedName>
        <fullName evidence="2">Shr3 amino acid permease chaperone</fullName>
    </submittedName>
</protein>
<dbReference type="Pfam" id="PF08229">
    <property type="entry name" value="SHR3_chaperone"/>
    <property type="match status" value="1"/>
</dbReference>
<dbReference type="EMBL" id="JAEVFJ010000028">
    <property type="protein sequence ID" value="KAH8093736.1"/>
    <property type="molecule type" value="Genomic_DNA"/>
</dbReference>
<dbReference type="PANTHER" id="PTHR28228">
    <property type="entry name" value="SECRETORY COMPONENT PROTEIN SHR3"/>
    <property type="match status" value="1"/>
</dbReference>
<dbReference type="AlphaFoldDB" id="A0A8K0UIQ1"/>
<dbReference type="InterPro" id="IPR013248">
    <property type="entry name" value="Psh3/Shr3"/>
</dbReference>
<gene>
    <name evidence="2" type="ORF">BXZ70DRAFT_1001559</name>
</gene>
<dbReference type="SMART" id="SM00786">
    <property type="entry name" value="SHR3_chaperone"/>
    <property type="match status" value="1"/>
</dbReference>
<dbReference type="PANTHER" id="PTHR28228:SF1">
    <property type="entry name" value="SECRETORY COMPONENT PROTEIN SHR3"/>
    <property type="match status" value="1"/>
</dbReference>
<evidence type="ECO:0000313" key="2">
    <source>
        <dbReference type="EMBL" id="KAH8093736.1"/>
    </source>
</evidence>
<accession>A0A8K0UIQ1</accession>
<name>A0A8K0UIQ1_9AGAR</name>
<dbReference type="GO" id="GO:0006888">
    <property type="term" value="P:endoplasmic reticulum to Golgi vesicle-mediated transport"/>
    <property type="evidence" value="ECO:0007669"/>
    <property type="project" value="TreeGrafter"/>
</dbReference>
<keyword evidence="1" id="KW-1133">Transmembrane helix</keyword>
<sequence>MGFRQAAVLSSCCFFLGVLFVCLTVDYRVLFSPLTEETVRDGLEFYTTFYHAPPAIKALLHGVMGVGILGLIGKVHKWDESATYFDGSSLASFVFAIVVYISVGIPAIRTVATPVPDVDTREDQTEALRILSAANVIMAVCLGAVLTLQAGETYARRLEERELAKLSEAEKKDTETKKNQ</sequence>
<keyword evidence="1" id="KW-0812">Transmembrane</keyword>